<name>A0A4S4A248_9HYPH</name>
<gene>
    <name evidence="1" type="ORF">E6C51_05690</name>
</gene>
<proteinExistence type="predicted"/>
<dbReference type="EMBL" id="SSOA01000002">
    <property type="protein sequence ID" value="THF52295.1"/>
    <property type="molecule type" value="Genomic_DNA"/>
</dbReference>
<accession>A0A4S4A248</accession>
<protein>
    <submittedName>
        <fullName evidence="1">ClbS/DfsB family four-helix bundle protein</fullName>
    </submittedName>
</protein>
<keyword evidence="2" id="KW-1185">Reference proteome</keyword>
<evidence type="ECO:0000313" key="2">
    <source>
        <dbReference type="Proteomes" id="UP000310754"/>
    </source>
</evidence>
<dbReference type="AlphaFoldDB" id="A0A4S4A248"/>
<sequence>MTVPANKDELLQSIDISFDKLIRELCSVPMSMLGECDLEGHSKGTQVSVANACGRVRKWTKANGREQKSRTLSQRRDC</sequence>
<dbReference type="InterPro" id="IPR034660">
    <property type="entry name" value="DinB/YfiT-like"/>
</dbReference>
<comment type="caution">
    <text evidence="1">The sequence shown here is derived from an EMBL/GenBank/DDBJ whole genome shotgun (WGS) entry which is preliminary data.</text>
</comment>
<dbReference type="Proteomes" id="UP000310754">
    <property type="component" value="Unassembled WGS sequence"/>
</dbReference>
<dbReference type="Gene3D" id="1.20.120.450">
    <property type="entry name" value="dinb family like domain"/>
    <property type="match status" value="1"/>
</dbReference>
<reference evidence="1 2" key="1">
    <citation type="submission" date="2019-04" db="EMBL/GenBank/DDBJ databases">
        <title>Rhizobium terrae sp. nov., isolated from a paddy soil.</title>
        <authorList>
            <person name="Lin S.-Y."/>
            <person name="Hameed A."/>
            <person name="Huang H.-I."/>
            <person name="Young C.-C."/>
        </authorList>
    </citation>
    <scope>NUCLEOTIDE SEQUENCE [LARGE SCALE GENOMIC DNA]</scope>
    <source>
        <strain evidence="1 2">CC-HIH110</strain>
    </source>
</reference>
<organism evidence="1 2">
    <name type="scientific">Allorhizobium terrae</name>
    <dbReference type="NCBI Taxonomy" id="1848972"/>
    <lineage>
        <taxon>Bacteria</taxon>
        <taxon>Pseudomonadati</taxon>
        <taxon>Pseudomonadota</taxon>
        <taxon>Alphaproteobacteria</taxon>
        <taxon>Hyphomicrobiales</taxon>
        <taxon>Rhizobiaceae</taxon>
        <taxon>Rhizobium/Agrobacterium group</taxon>
        <taxon>Allorhizobium</taxon>
    </lineage>
</organism>
<evidence type="ECO:0000313" key="1">
    <source>
        <dbReference type="EMBL" id="THF52295.1"/>
    </source>
</evidence>